<evidence type="ECO:0000313" key="3">
    <source>
        <dbReference type="Proteomes" id="UP000051952"/>
    </source>
</evidence>
<dbReference type="Proteomes" id="UP000051952">
    <property type="component" value="Unassembled WGS sequence"/>
</dbReference>
<organism evidence="2 3">
    <name type="scientific">Bodo saltans</name>
    <name type="common">Flagellated protozoan</name>
    <dbReference type="NCBI Taxonomy" id="75058"/>
    <lineage>
        <taxon>Eukaryota</taxon>
        <taxon>Discoba</taxon>
        <taxon>Euglenozoa</taxon>
        <taxon>Kinetoplastea</taxon>
        <taxon>Metakinetoplastina</taxon>
        <taxon>Eubodonida</taxon>
        <taxon>Bodonidae</taxon>
        <taxon>Bodo</taxon>
    </lineage>
</organism>
<keyword evidence="1" id="KW-0472">Membrane</keyword>
<sequence>MSNSNKNDERRSRWSSTAIVTCTIIVAVGIVWYNIYTTNRRGLQLEHIEQRRRATMEALDMNPHRFQMLTDGGYEADRKTAIVARLM</sequence>
<reference evidence="3" key="1">
    <citation type="submission" date="2015-09" db="EMBL/GenBank/DDBJ databases">
        <authorList>
            <consortium name="Pathogen Informatics"/>
        </authorList>
    </citation>
    <scope>NUCLEOTIDE SEQUENCE [LARGE SCALE GENOMIC DNA]</scope>
    <source>
        <strain evidence="3">Lake Konstanz</strain>
    </source>
</reference>
<keyword evidence="1" id="KW-0812">Transmembrane</keyword>
<keyword evidence="1" id="KW-1133">Transmembrane helix</keyword>
<evidence type="ECO:0000313" key="2">
    <source>
        <dbReference type="EMBL" id="CUI14750.1"/>
    </source>
</evidence>
<dbReference type="VEuPathDB" id="TriTrypDB:BSAL_13310"/>
<name>A0A0S4KIG2_BODSA</name>
<proteinExistence type="predicted"/>
<feature type="transmembrane region" description="Helical" evidence="1">
    <location>
        <begin position="14"/>
        <end position="35"/>
    </location>
</feature>
<evidence type="ECO:0000256" key="1">
    <source>
        <dbReference type="SAM" id="Phobius"/>
    </source>
</evidence>
<accession>A0A0S4KIG2</accession>
<gene>
    <name evidence="2" type="ORF">BSAL_13310</name>
</gene>
<keyword evidence="3" id="KW-1185">Reference proteome</keyword>
<dbReference type="AlphaFoldDB" id="A0A0S4KIG2"/>
<protein>
    <submittedName>
        <fullName evidence="2">Membrane-associated protein, putative</fullName>
    </submittedName>
</protein>
<dbReference type="EMBL" id="CYKH01001608">
    <property type="protein sequence ID" value="CUI14750.1"/>
    <property type="molecule type" value="Genomic_DNA"/>
</dbReference>